<dbReference type="Pfam" id="PF00690">
    <property type="entry name" value="Cation_ATPase_N"/>
    <property type="match status" value="1"/>
</dbReference>
<accession>A0A0F9QXZ4</accession>
<comment type="caution">
    <text evidence="2">The sequence shown here is derived from an EMBL/GenBank/DDBJ whole genome shotgun (WGS) entry which is preliminary data.</text>
</comment>
<dbReference type="InterPro" id="IPR023298">
    <property type="entry name" value="ATPase_P-typ_TM_dom_sf"/>
</dbReference>
<sequence>MATEEYFYNQELEKIYKDLQTDPEKGLTEQEAQKRLIEKGLNEIPKASKGFIKIYLAPLFNWLIVI</sequence>
<dbReference type="SMART" id="SM00831">
    <property type="entry name" value="Cation_ATPase_N"/>
    <property type="match status" value="1"/>
</dbReference>
<dbReference type="EMBL" id="LAZR01001280">
    <property type="protein sequence ID" value="KKN47359.1"/>
    <property type="molecule type" value="Genomic_DNA"/>
</dbReference>
<evidence type="ECO:0000313" key="2">
    <source>
        <dbReference type="EMBL" id="KKN47359.1"/>
    </source>
</evidence>
<gene>
    <name evidence="2" type="ORF">LCGC14_0663520</name>
</gene>
<dbReference type="SUPFAM" id="SSF81665">
    <property type="entry name" value="Calcium ATPase, transmembrane domain M"/>
    <property type="match status" value="1"/>
</dbReference>
<dbReference type="InterPro" id="IPR004014">
    <property type="entry name" value="ATPase_P-typ_cation-transptr_N"/>
</dbReference>
<proteinExistence type="predicted"/>
<name>A0A0F9QXZ4_9ZZZZ</name>
<organism evidence="2">
    <name type="scientific">marine sediment metagenome</name>
    <dbReference type="NCBI Taxonomy" id="412755"/>
    <lineage>
        <taxon>unclassified sequences</taxon>
        <taxon>metagenomes</taxon>
        <taxon>ecological metagenomes</taxon>
    </lineage>
</organism>
<dbReference type="AlphaFoldDB" id="A0A0F9QXZ4"/>
<evidence type="ECO:0000259" key="1">
    <source>
        <dbReference type="SMART" id="SM00831"/>
    </source>
</evidence>
<reference evidence="2" key="1">
    <citation type="journal article" date="2015" name="Nature">
        <title>Complex archaea that bridge the gap between prokaryotes and eukaryotes.</title>
        <authorList>
            <person name="Spang A."/>
            <person name="Saw J.H."/>
            <person name="Jorgensen S.L."/>
            <person name="Zaremba-Niedzwiedzka K."/>
            <person name="Martijn J."/>
            <person name="Lind A.E."/>
            <person name="van Eijk R."/>
            <person name="Schleper C."/>
            <person name="Guy L."/>
            <person name="Ettema T.J."/>
        </authorList>
    </citation>
    <scope>NUCLEOTIDE SEQUENCE</scope>
</reference>
<protein>
    <recommendedName>
        <fullName evidence="1">Cation-transporting P-type ATPase N-terminal domain-containing protein</fullName>
    </recommendedName>
</protein>
<feature type="domain" description="Cation-transporting P-type ATPase N-terminal" evidence="1">
    <location>
        <begin position="6"/>
        <end position="66"/>
    </location>
</feature>
<feature type="non-terminal residue" evidence="2">
    <location>
        <position position="66"/>
    </location>
</feature>